<dbReference type="Proteomes" id="UP001055811">
    <property type="component" value="Linkage Group LG04"/>
</dbReference>
<reference evidence="2" key="1">
    <citation type="journal article" date="2022" name="Mol. Ecol. Resour.">
        <title>The genomes of chicory, endive, great burdock and yacon provide insights into Asteraceae palaeo-polyploidization history and plant inulin production.</title>
        <authorList>
            <person name="Fan W."/>
            <person name="Wang S."/>
            <person name="Wang H."/>
            <person name="Wang A."/>
            <person name="Jiang F."/>
            <person name="Liu H."/>
            <person name="Zhao H."/>
            <person name="Xu D."/>
            <person name="Zhang Y."/>
        </authorList>
    </citation>
    <scope>NUCLEOTIDE SEQUENCE [LARGE SCALE GENOMIC DNA]</scope>
    <source>
        <strain evidence="2">cv. Punajuju</strain>
    </source>
</reference>
<protein>
    <submittedName>
        <fullName evidence="1">Uncharacterized protein</fullName>
    </submittedName>
</protein>
<organism evidence="1 2">
    <name type="scientific">Cichorium intybus</name>
    <name type="common">Chicory</name>
    <dbReference type="NCBI Taxonomy" id="13427"/>
    <lineage>
        <taxon>Eukaryota</taxon>
        <taxon>Viridiplantae</taxon>
        <taxon>Streptophyta</taxon>
        <taxon>Embryophyta</taxon>
        <taxon>Tracheophyta</taxon>
        <taxon>Spermatophyta</taxon>
        <taxon>Magnoliopsida</taxon>
        <taxon>eudicotyledons</taxon>
        <taxon>Gunneridae</taxon>
        <taxon>Pentapetalae</taxon>
        <taxon>asterids</taxon>
        <taxon>campanulids</taxon>
        <taxon>Asterales</taxon>
        <taxon>Asteraceae</taxon>
        <taxon>Cichorioideae</taxon>
        <taxon>Cichorieae</taxon>
        <taxon>Cichoriinae</taxon>
        <taxon>Cichorium</taxon>
    </lineage>
</organism>
<evidence type="ECO:0000313" key="1">
    <source>
        <dbReference type="EMBL" id="KAI3751911.1"/>
    </source>
</evidence>
<keyword evidence="2" id="KW-1185">Reference proteome</keyword>
<comment type="caution">
    <text evidence="1">The sequence shown here is derived from an EMBL/GenBank/DDBJ whole genome shotgun (WGS) entry which is preliminary data.</text>
</comment>
<dbReference type="EMBL" id="CM042012">
    <property type="protein sequence ID" value="KAI3751911.1"/>
    <property type="molecule type" value="Genomic_DNA"/>
</dbReference>
<reference evidence="1 2" key="2">
    <citation type="journal article" date="2022" name="Mol. Ecol. Resour.">
        <title>The genomes of chicory, endive, great burdock and yacon provide insights into Asteraceae paleo-polyploidization history and plant inulin production.</title>
        <authorList>
            <person name="Fan W."/>
            <person name="Wang S."/>
            <person name="Wang H."/>
            <person name="Wang A."/>
            <person name="Jiang F."/>
            <person name="Liu H."/>
            <person name="Zhao H."/>
            <person name="Xu D."/>
            <person name="Zhang Y."/>
        </authorList>
    </citation>
    <scope>NUCLEOTIDE SEQUENCE [LARGE SCALE GENOMIC DNA]</scope>
    <source>
        <strain evidence="2">cv. Punajuju</strain>
        <tissue evidence="1">Leaves</tissue>
    </source>
</reference>
<gene>
    <name evidence="1" type="ORF">L2E82_23005</name>
</gene>
<evidence type="ECO:0000313" key="2">
    <source>
        <dbReference type="Proteomes" id="UP001055811"/>
    </source>
</evidence>
<sequence>MDDAPIESKLRRFKLMRQARREQMSPDEQARREQALDEQIEKHEQILNLGKLNEPSPTSTNFITKAQLKKTLEAIVDRLNVEEQGRHEKLKEFGTNLEASFTNVFKEIVAMHKDVKKSFDTVFKLLGTRHEKGDEQNKPHFPDKKYEFVTTPLHIKVPPAPNALEKEKAKDKGKVKLTLDETSVKDLFPEKSDDDELTQ</sequence>
<proteinExistence type="predicted"/>
<name>A0ACB9DZN1_CICIN</name>
<accession>A0ACB9DZN1</accession>